<proteinExistence type="predicted"/>
<dbReference type="OrthoDB" id="1938465at2759"/>
<evidence type="ECO:0000313" key="2">
    <source>
        <dbReference type="Proteomes" id="UP000653305"/>
    </source>
</evidence>
<name>A0A830BAX5_9LAMI</name>
<comment type="caution">
    <text evidence="1">The sequence shown here is derived from an EMBL/GenBank/DDBJ whole genome shotgun (WGS) entry which is preliminary data.</text>
</comment>
<evidence type="ECO:0000313" key="1">
    <source>
        <dbReference type="EMBL" id="GFP84830.1"/>
    </source>
</evidence>
<dbReference type="AlphaFoldDB" id="A0A830BAX5"/>
<dbReference type="Pfam" id="PF14223">
    <property type="entry name" value="Retrotran_gag_2"/>
    <property type="match status" value="1"/>
</dbReference>
<keyword evidence="2" id="KW-1185">Reference proteome</keyword>
<reference evidence="1" key="1">
    <citation type="submission" date="2020-07" db="EMBL/GenBank/DDBJ databases">
        <title>Ethylene signaling mediates host invasion by parasitic plants.</title>
        <authorList>
            <person name="Yoshida S."/>
        </authorList>
    </citation>
    <scope>NUCLEOTIDE SEQUENCE</scope>
    <source>
        <strain evidence="1">Okayama</strain>
    </source>
</reference>
<dbReference type="EMBL" id="BMAC01000094">
    <property type="protein sequence ID" value="GFP84830.1"/>
    <property type="molecule type" value="Genomic_DNA"/>
</dbReference>
<organism evidence="1 2">
    <name type="scientific">Phtheirospermum japonicum</name>
    <dbReference type="NCBI Taxonomy" id="374723"/>
    <lineage>
        <taxon>Eukaryota</taxon>
        <taxon>Viridiplantae</taxon>
        <taxon>Streptophyta</taxon>
        <taxon>Embryophyta</taxon>
        <taxon>Tracheophyta</taxon>
        <taxon>Spermatophyta</taxon>
        <taxon>Magnoliopsida</taxon>
        <taxon>eudicotyledons</taxon>
        <taxon>Gunneridae</taxon>
        <taxon>Pentapetalae</taxon>
        <taxon>asterids</taxon>
        <taxon>lamiids</taxon>
        <taxon>Lamiales</taxon>
        <taxon>Orobanchaceae</taxon>
        <taxon>Orobanchaceae incertae sedis</taxon>
        <taxon>Phtheirospermum</taxon>
    </lineage>
</organism>
<gene>
    <name evidence="1" type="ORF">PHJA_000626800</name>
</gene>
<dbReference type="Proteomes" id="UP000653305">
    <property type="component" value="Unassembled WGS sequence"/>
</dbReference>
<accession>A0A830BAX5</accession>
<protein>
    <submittedName>
        <fullName evidence="1">Uncharacterized protein</fullName>
    </submittedName>
</protein>
<sequence length="80" mass="8597">MGHAPCPARATDGSNLAIVEAWVQQDQLLLAAIFSSLTAEILPLVSSASTAAEAWGILTRICMSKLRSRVNNLKSDLFRV</sequence>